<comment type="catalytic activity">
    <reaction evidence="5">
        <text>a 3-demethylubiquinone + S-adenosyl-L-methionine = a ubiquinone + S-adenosyl-L-homocysteine</text>
        <dbReference type="Rhea" id="RHEA:81215"/>
        <dbReference type="Rhea" id="RHEA-COMP:9565"/>
        <dbReference type="Rhea" id="RHEA-COMP:19654"/>
        <dbReference type="ChEBI" id="CHEBI:16389"/>
        <dbReference type="ChEBI" id="CHEBI:57856"/>
        <dbReference type="ChEBI" id="CHEBI:59789"/>
        <dbReference type="ChEBI" id="CHEBI:231825"/>
    </reaction>
</comment>
<comment type="similarity">
    <text evidence="5">Belongs to the class I-like SAM-binding methyltransferase superfamily. UbiG/COQ3 family.</text>
</comment>
<proteinExistence type="inferred from homology"/>
<evidence type="ECO:0000256" key="3">
    <source>
        <dbReference type="ARBA" id="ARBA00022688"/>
    </source>
</evidence>
<evidence type="ECO:0000256" key="2">
    <source>
        <dbReference type="ARBA" id="ARBA00022679"/>
    </source>
</evidence>
<comment type="caution">
    <text evidence="6">The sequence shown here is derived from an EMBL/GenBank/DDBJ whole genome shotgun (WGS) entry which is preliminary data.</text>
</comment>
<comment type="catalytic activity">
    <reaction evidence="5">
        <text>a 3,4-dihydroxy-5-(all-trans-polyprenyl)benzoate + S-adenosyl-L-methionine = a 4-hydroxy-3-methoxy-5-(all-trans-polyprenyl)benzoate + S-adenosyl-L-homocysteine + H(+)</text>
        <dbReference type="Rhea" id="RHEA:44452"/>
        <dbReference type="Rhea" id="RHEA-COMP:10930"/>
        <dbReference type="Rhea" id="RHEA-COMP:10931"/>
        <dbReference type="ChEBI" id="CHEBI:15378"/>
        <dbReference type="ChEBI" id="CHEBI:57856"/>
        <dbReference type="ChEBI" id="CHEBI:59789"/>
        <dbReference type="ChEBI" id="CHEBI:64694"/>
        <dbReference type="ChEBI" id="CHEBI:84443"/>
        <dbReference type="EC" id="2.1.1.114"/>
    </reaction>
</comment>
<keyword evidence="3 5" id="KW-0831">Ubiquinone biosynthesis</keyword>
<keyword evidence="5" id="KW-0999">Mitochondrion inner membrane</keyword>
<keyword evidence="2 5" id="KW-0808">Transferase</keyword>
<comment type="subcellular location">
    <subcellularLocation>
        <location evidence="5">Mitochondrion inner membrane</location>
        <topology evidence="5">Peripheral membrane protein</topology>
        <orientation evidence="5">Matrix side</orientation>
    </subcellularLocation>
</comment>
<sequence length="288" mass="32755">MFLRRLSTAISEAEKSHFNSLAASWWDTTGPQRILHKMNLVRMDFINETLRSHIKINAGVPDEQKTFVPGWNHHNVLPGPVAQSIQTEIDRRIAQELRQLRLSCLDIGCGGGILSESLARLPMVASVRGIDLSPEVIRVANQHKALDPAITDKIDYQLKSIEQVDKDDQYDVVTMMEMLEHVEYPALVLQTAMQHVKKDGFLFLSTINRDLVSWLTTIVFGEYVLRIVPVGTHTYSKYIDRREIAEFVDGTQFRVVDARGCTYLPLQGWVFTSLPDTGNYLMALQRTE</sequence>
<protein>
    <recommendedName>
        <fullName evidence="5">Ubiquinone biosynthesis O-methyltransferase, mitochondrial</fullName>
    </recommendedName>
    <alternativeName>
        <fullName evidence="5">3,4-dihydroxy-5-hexaprenylbenzoate methyltransferase</fullName>
    </alternativeName>
    <alternativeName>
        <fullName evidence="5">3-demethylubiquinol 3-O-methyltransferase</fullName>
    </alternativeName>
    <alternativeName>
        <fullName evidence="5">3-demethylubiquinone 3-O-methyltransferase</fullName>
    </alternativeName>
    <alternativeName>
        <fullName evidence="5">3-demethylubiquinone-6 3-O-methyltransferase</fullName>
    </alternativeName>
    <alternativeName>
        <fullName evidence="5">Hexaprenyldihydroxybenzoate methyltransferase</fullName>
    </alternativeName>
    <alternativeName>
        <fullName evidence="5">Polyprenyldihydroxybenzoate methyltransferase</fullName>
        <shortName evidence="5">DHHB methyltransferase</shortName>
        <shortName evidence="5">DHHB-MT</shortName>
        <shortName evidence="5">DHHB-MTase</shortName>
        <ecNumber evidence="5">2.1.1.-</ecNumber>
        <ecNumber evidence="5">2.1.1.114</ecNumber>
        <ecNumber evidence="5">2.1.1.64</ecNumber>
    </alternativeName>
</protein>
<evidence type="ECO:0000313" key="7">
    <source>
        <dbReference type="Proteomes" id="UP000788993"/>
    </source>
</evidence>
<accession>A0A9P8NTJ8</accession>
<feature type="binding site" evidence="5">
    <location>
        <position position="177"/>
    </location>
    <ligand>
        <name>Mg(2+)</name>
        <dbReference type="ChEBI" id="CHEBI:18420"/>
    </ligand>
</feature>
<reference evidence="6" key="2">
    <citation type="submission" date="2021-01" db="EMBL/GenBank/DDBJ databases">
        <authorList>
            <person name="Schikora-Tamarit M.A."/>
        </authorList>
    </citation>
    <scope>NUCLEOTIDE SEQUENCE</scope>
    <source>
        <strain evidence="6">NCAIM Y.01608</strain>
    </source>
</reference>
<dbReference type="GO" id="GO:0010420">
    <property type="term" value="F:polyprenyldihydroxybenzoate methyltransferase activity"/>
    <property type="evidence" value="ECO:0007669"/>
    <property type="project" value="UniProtKB-UniRule"/>
</dbReference>
<dbReference type="EC" id="2.1.1.64" evidence="5"/>
<dbReference type="EC" id="2.1.1.114" evidence="5"/>
<comment type="catalytic activity">
    <reaction evidence="5">
        <text>a 3-demethylubiquinol + S-adenosyl-L-methionine = a ubiquinol + S-adenosyl-L-homocysteine + H(+)</text>
        <dbReference type="Rhea" id="RHEA:44380"/>
        <dbReference type="Rhea" id="RHEA-COMP:9566"/>
        <dbReference type="Rhea" id="RHEA-COMP:10914"/>
        <dbReference type="ChEBI" id="CHEBI:15378"/>
        <dbReference type="ChEBI" id="CHEBI:17976"/>
        <dbReference type="ChEBI" id="CHEBI:57856"/>
        <dbReference type="ChEBI" id="CHEBI:59789"/>
        <dbReference type="ChEBI" id="CHEBI:84422"/>
        <dbReference type="EC" id="2.1.1.64"/>
    </reaction>
</comment>
<dbReference type="InterPro" id="IPR029063">
    <property type="entry name" value="SAM-dependent_MTases_sf"/>
</dbReference>
<gene>
    <name evidence="5" type="primary">COQ3</name>
    <name evidence="6" type="ORF">OGATHE_005623</name>
</gene>
<evidence type="ECO:0000256" key="4">
    <source>
        <dbReference type="ARBA" id="ARBA00022691"/>
    </source>
</evidence>
<evidence type="ECO:0000256" key="5">
    <source>
        <dbReference type="HAMAP-Rule" id="MF_03190"/>
    </source>
</evidence>
<dbReference type="PANTHER" id="PTHR43464:SF19">
    <property type="entry name" value="UBIQUINONE BIOSYNTHESIS O-METHYLTRANSFERASE, MITOCHONDRIAL"/>
    <property type="match status" value="1"/>
</dbReference>
<feature type="binding site" evidence="5">
    <location>
        <position position="181"/>
    </location>
    <ligand>
        <name>Mg(2+)</name>
        <dbReference type="ChEBI" id="CHEBI:18420"/>
    </ligand>
</feature>
<comment type="cofactor">
    <cofactor evidence="5">
        <name>Mg(2+)</name>
        <dbReference type="ChEBI" id="CHEBI:18420"/>
    </cofactor>
</comment>
<keyword evidence="5" id="KW-0479">Metal-binding</keyword>
<feature type="binding site" evidence="5">
    <location>
        <position position="180"/>
    </location>
    <ligand>
        <name>Mg(2+)</name>
        <dbReference type="ChEBI" id="CHEBI:18420"/>
    </ligand>
</feature>
<keyword evidence="5" id="KW-0472">Membrane</keyword>
<dbReference type="GO" id="GO:0032259">
    <property type="term" value="P:methylation"/>
    <property type="evidence" value="ECO:0007669"/>
    <property type="project" value="UniProtKB-KW"/>
</dbReference>
<dbReference type="Gene3D" id="3.40.50.150">
    <property type="entry name" value="Vaccinia Virus protein VP39"/>
    <property type="match status" value="1"/>
</dbReference>
<feature type="binding site" evidence="5">
    <location>
        <position position="131"/>
    </location>
    <ligand>
        <name>S-adenosyl-L-methionine</name>
        <dbReference type="ChEBI" id="CHEBI:59789"/>
    </ligand>
</feature>
<dbReference type="CDD" id="cd02440">
    <property type="entry name" value="AdoMet_MTases"/>
    <property type="match status" value="1"/>
</dbReference>
<keyword evidence="7" id="KW-1185">Reference proteome</keyword>
<dbReference type="HAMAP" id="MF_00472">
    <property type="entry name" value="UbiG"/>
    <property type="match status" value="1"/>
</dbReference>
<dbReference type="Proteomes" id="UP000788993">
    <property type="component" value="Unassembled WGS sequence"/>
</dbReference>
<feature type="binding site" evidence="5">
    <location>
        <position position="176"/>
    </location>
    <ligand>
        <name>S-adenosyl-L-methionine</name>
        <dbReference type="ChEBI" id="CHEBI:59789"/>
    </ligand>
</feature>
<dbReference type="EMBL" id="JAEUBD010001504">
    <property type="protein sequence ID" value="KAH3659578.1"/>
    <property type="molecule type" value="Genomic_DNA"/>
</dbReference>
<comment type="pathway">
    <text evidence="5">Cofactor biosynthesis; ubiquinone biosynthesis.</text>
</comment>
<dbReference type="EC" id="2.1.1.-" evidence="5"/>
<dbReference type="SUPFAM" id="SSF53335">
    <property type="entry name" value="S-adenosyl-L-methionine-dependent methyltransferases"/>
    <property type="match status" value="1"/>
</dbReference>
<keyword evidence="1 5" id="KW-0489">Methyltransferase</keyword>
<comment type="function">
    <text evidence="5">O-methyltransferase required for two non-consecutive steps during ubiquinone biosynthesis. Catalyzes the 2 O-methylation of 3,4-dihydroxy-5-(all-trans-polyprenyl)benzoic acid into 4-hydroxy-3-methoxy-5-(all-trans-polyprenyl)benzoic acid. Also catalyzes the last step of ubiquinone biosynthesis by mediating methylation of 3-demethylubiquinone into ubiquinone. Also able to mediate the methylation of 3-demethylubiquinol into ubiquinol.</text>
</comment>
<dbReference type="GO" id="GO:0061542">
    <property type="term" value="F:3-demethylubiquinol 3-O-methyltransferase activity"/>
    <property type="evidence" value="ECO:0007669"/>
    <property type="project" value="UniProtKB-UniRule"/>
</dbReference>
<keyword evidence="5" id="KW-0496">Mitochondrion</keyword>
<name>A0A9P8NTJ8_9ASCO</name>
<evidence type="ECO:0000256" key="1">
    <source>
        <dbReference type="ARBA" id="ARBA00022603"/>
    </source>
</evidence>
<feature type="binding site" evidence="5">
    <location>
        <position position="42"/>
    </location>
    <ligand>
        <name>S-adenosyl-L-methionine</name>
        <dbReference type="ChEBI" id="CHEBI:59789"/>
    </ligand>
</feature>
<evidence type="ECO:0000313" key="6">
    <source>
        <dbReference type="EMBL" id="KAH3659578.1"/>
    </source>
</evidence>
<reference evidence="6" key="1">
    <citation type="journal article" date="2021" name="Open Biol.">
        <title>Shared evolutionary footprints suggest mitochondrial oxidative damage underlies multiple complex I losses in fungi.</title>
        <authorList>
            <person name="Schikora-Tamarit M.A."/>
            <person name="Marcet-Houben M."/>
            <person name="Nosek J."/>
            <person name="Gabaldon T."/>
        </authorList>
    </citation>
    <scope>NUCLEOTIDE SEQUENCE</scope>
    <source>
        <strain evidence="6">NCAIM Y.01608</strain>
    </source>
</reference>
<dbReference type="GO" id="GO:0046872">
    <property type="term" value="F:metal ion binding"/>
    <property type="evidence" value="ECO:0007669"/>
    <property type="project" value="UniProtKB-KW"/>
</dbReference>
<comment type="subunit">
    <text evidence="5">Component of a multi-subunit COQ enzyme complex, composed of at least COQ3, COQ4, COQ5, COQ6, COQ7 and COQ9.</text>
</comment>
<organism evidence="6 7">
    <name type="scientific">Ogataea polymorpha</name>
    <dbReference type="NCBI Taxonomy" id="460523"/>
    <lineage>
        <taxon>Eukaryota</taxon>
        <taxon>Fungi</taxon>
        <taxon>Dikarya</taxon>
        <taxon>Ascomycota</taxon>
        <taxon>Saccharomycotina</taxon>
        <taxon>Pichiomycetes</taxon>
        <taxon>Pichiales</taxon>
        <taxon>Pichiaceae</taxon>
        <taxon>Ogataea</taxon>
    </lineage>
</organism>
<feature type="binding site" evidence="5">
    <location>
        <position position="108"/>
    </location>
    <ligand>
        <name>S-adenosyl-L-methionine</name>
        <dbReference type="ChEBI" id="CHEBI:59789"/>
    </ligand>
</feature>
<dbReference type="InterPro" id="IPR010233">
    <property type="entry name" value="UbiG_MeTrfase"/>
</dbReference>
<dbReference type="Pfam" id="PF13489">
    <property type="entry name" value="Methyltransf_23"/>
    <property type="match status" value="1"/>
</dbReference>
<dbReference type="PANTHER" id="PTHR43464">
    <property type="entry name" value="METHYLTRANSFERASE"/>
    <property type="match status" value="1"/>
</dbReference>
<keyword evidence="4 5" id="KW-0949">S-adenosyl-L-methionine</keyword>
<keyword evidence="5" id="KW-0460">Magnesium</keyword>
<dbReference type="AlphaFoldDB" id="A0A9P8NTJ8"/>
<dbReference type="NCBIfam" id="TIGR01983">
    <property type="entry name" value="UbiG"/>
    <property type="match status" value="1"/>
</dbReference>
<dbReference type="GO" id="GO:0031314">
    <property type="term" value="C:extrinsic component of mitochondrial inner membrane"/>
    <property type="evidence" value="ECO:0007669"/>
    <property type="project" value="UniProtKB-UniRule"/>
</dbReference>